<evidence type="ECO:0000313" key="2">
    <source>
        <dbReference type="EMBL" id="MBF6356517.1"/>
    </source>
</evidence>
<reference evidence="2 3" key="1">
    <citation type="submission" date="2020-10" db="EMBL/GenBank/DDBJ databases">
        <title>Identification of Nocardia species via Next-generation sequencing and recognition of intraspecies genetic diversity.</title>
        <authorList>
            <person name="Li P."/>
            <person name="Li P."/>
            <person name="Lu B."/>
        </authorList>
    </citation>
    <scope>NUCLEOTIDE SEQUENCE [LARGE SCALE GENOMIC DNA]</scope>
    <source>
        <strain evidence="2 3">BJ06-0143</strain>
    </source>
</reference>
<gene>
    <name evidence="2" type="ORF">IU449_18535</name>
</gene>
<accession>A0ABS0DDF7</accession>
<organism evidence="2 3">
    <name type="scientific">Nocardia higoensis</name>
    <dbReference type="NCBI Taxonomy" id="228599"/>
    <lineage>
        <taxon>Bacteria</taxon>
        <taxon>Bacillati</taxon>
        <taxon>Actinomycetota</taxon>
        <taxon>Actinomycetes</taxon>
        <taxon>Mycobacteriales</taxon>
        <taxon>Nocardiaceae</taxon>
        <taxon>Nocardia</taxon>
    </lineage>
</organism>
<dbReference type="InterPro" id="IPR055681">
    <property type="entry name" value="DUF7257"/>
</dbReference>
<dbReference type="Proteomes" id="UP000707731">
    <property type="component" value="Unassembled WGS sequence"/>
</dbReference>
<dbReference type="EMBL" id="JADLQN010000003">
    <property type="protein sequence ID" value="MBF6356517.1"/>
    <property type="molecule type" value="Genomic_DNA"/>
</dbReference>
<dbReference type="Pfam" id="PF23918">
    <property type="entry name" value="DUF7257"/>
    <property type="match status" value="1"/>
</dbReference>
<protein>
    <recommendedName>
        <fullName evidence="1">DUF7257 domain-containing protein</fullName>
    </recommendedName>
</protein>
<evidence type="ECO:0000259" key="1">
    <source>
        <dbReference type="Pfam" id="PF23918"/>
    </source>
</evidence>
<proteinExistence type="predicted"/>
<dbReference type="RefSeq" id="WP_195003381.1">
    <property type="nucleotide sequence ID" value="NZ_JADLQN010000003.1"/>
</dbReference>
<evidence type="ECO:0000313" key="3">
    <source>
        <dbReference type="Proteomes" id="UP000707731"/>
    </source>
</evidence>
<name>A0ABS0DDF7_9NOCA</name>
<sequence>MTSPDGRIPSGAYTGGSIRNLQKVTWEAAQASIMSNVMQSFAGIDAVGSNLSTVTNRALDAAASAQTDATDAQVTATAAQGTSVSNASAIADLQADKTQSEVGGAAFTDKFETWDAAKWNVGKWSSGGHTVPDVVVVDHQAGIAKAGHTSTGGAFALYKTPLMTDSQSVSLVLGRPNQAGSFTGSGILLRAADDLSTFVIAQVGASRISLQRGTLVDGQLTITVWAERTNLTLSSGDTVTVSASGSSYEVLVNGVSRFGYQDTAVTSPVGAGNRRVGFFSACNVSSTWSGTTLSFGFDLESFVAADTTSPPLVGTGWSLYRQSATTVAHNAGNARYSAVFDTIRSANKVNVLDLSTGQIQITKPGWYVMNVGVQWSQACGTGYSYRVALWSAPSPDGLWKLVRNSGEVEGSAVYRTSGSFVVFAGAGSVWAPGYYIAGANNMYGDPSGTNVYFDGTLCSYS</sequence>
<comment type="caution">
    <text evidence="2">The sequence shown here is derived from an EMBL/GenBank/DDBJ whole genome shotgun (WGS) entry which is preliminary data.</text>
</comment>
<feature type="domain" description="DUF7257" evidence="1">
    <location>
        <begin position="81"/>
        <end position="278"/>
    </location>
</feature>
<keyword evidence="3" id="KW-1185">Reference proteome</keyword>